<dbReference type="InterPro" id="IPR020045">
    <property type="entry name" value="DNA_polI_H3TH"/>
</dbReference>
<dbReference type="EMBL" id="JAGKSP010000001">
    <property type="protein sequence ID" value="MBP3962061.1"/>
    <property type="molecule type" value="Genomic_DNA"/>
</dbReference>
<dbReference type="Pfam" id="PF01367">
    <property type="entry name" value="5_3_exonuc"/>
    <property type="match status" value="1"/>
</dbReference>
<feature type="domain" description="5'-3' exonuclease" evidence="6">
    <location>
        <begin position="7"/>
        <end position="268"/>
    </location>
</feature>
<comment type="caution">
    <text evidence="7">The sequence shown here is derived from an EMBL/GenBank/DDBJ whole genome shotgun (WGS) entry which is preliminary data.</text>
</comment>
<evidence type="ECO:0000313" key="8">
    <source>
        <dbReference type="Proteomes" id="UP000673394"/>
    </source>
</evidence>
<evidence type="ECO:0000256" key="5">
    <source>
        <dbReference type="ARBA" id="ARBA00050026"/>
    </source>
</evidence>
<dbReference type="CDD" id="cd09898">
    <property type="entry name" value="H3TH_53EXO"/>
    <property type="match status" value="1"/>
</dbReference>
<dbReference type="SUPFAM" id="SSF88723">
    <property type="entry name" value="PIN domain-like"/>
    <property type="match status" value="1"/>
</dbReference>
<dbReference type="SUPFAM" id="SSF47807">
    <property type="entry name" value="5' to 3' exonuclease, C-terminal subdomain"/>
    <property type="match status" value="1"/>
</dbReference>
<evidence type="ECO:0000256" key="4">
    <source>
        <dbReference type="ARBA" id="ARBA00049957"/>
    </source>
</evidence>
<name>A0ABS5C7V0_9BACL</name>
<evidence type="ECO:0000256" key="2">
    <source>
        <dbReference type="ARBA" id="ARBA00022801"/>
    </source>
</evidence>
<dbReference type="Proteomes" id="UP000673394">
    <property type="component" value="Unassembled WGS sequence"/>
</dbReference>
<dbReference type="InterPro" id="IPR002421">
    <property type="entry name" value="5-3_exonuclease"/>
</dbReference>
<dbReference type="InterPro" id="IPR020046">
    <property type="entry name" value="5-3_exonucl_a-hlix_arch_N"/>
</dbReference>
<evidence type="ECO:0000256" key="3">
    <source>
        <dbReference type="ARBA" id="ARBA00023125"/>
    </source>
</evidence>
<dbReference type="InterPro" id="IPR008918">
    <property type="entry name" value="HhH2"/>
</dbReference>
<keyword evidence="2" id="KW-0378">Hydrolase</keyword>
<dbReference type="PANTHER" id="PTHR42646">
    <property type="entry name" value="FLAP ENDONUCLEASE XNI"/>
    <property type="match status" value="1"/>
</dbReference>
<evidence type="ECO:0000259" key="6">
    <source>
        <dbReference type="SMART" id="SM00475"/>
    </source>
</evidence>
<dbReference type="GO" id="GO:0004527">
    <property type="term" value="F:exonuclease activity"/>
    <property type="evidence" value="ECO:0007669"/>
    <property type="project" value="UniProtKB-KW"/>
</dbReference>
<dbReference type="InterPro" id="IPR029060">
    <property type="entry name" value="PIN-like_dom_sf"/>
</dbReference>
<dbReference type="InterPro" id="IPR038969">
    <property type="entry name" value="FEN"/>
</dbReference>
<dbReference type="SMART" id="SM00475">
    <property type="entry name" value="53EXOc"/>
    <property type="match status" value="1"/>
</dbReference>
<proteinExistence type="predicted"/>
<keyword evidence="8" id="KW-1185">Reference proteome</keyword>
<evidence type="ECO:0000313" key="7">
    <source>
        <dbReference type="EMBL" id="MBP3962061.1"/>
    </source>
</evidence>
<keyword evidence="1" id="KW-0540">Nuclease</keyword>
<evidence type="ECO:0000256" key="1">
    <source>
        <dbReference type="ARBA" id="ARBA00022722"/>
    </source>
</evidence>
<comment type="function">
    <text evidence="4">5'-3' exonuclease acting preferentially on double-stranded DNA.</text>
</comment>
<dbReference type="Pfam" id="PF02739">
    <property type="entry name" value="5_3_exonuc_N"/>
    <property type="match status" value="1"/>
</dbReference>
<dbReference type="PANTHER" id="PTHR42646:SF2">
    <property type="entry name" value="5'-3' EXONUCLEASE FAMILY PROTEIN"/>
    <property type="match status" value="1"/>
</dbReference>
<dbReference type="SMART" id="SM00279">
    <property type="entry name" value="HhH2"/>
    <property type="match status" value="1"/>
</dbReference>
<dbReference type="Gene3D" id="3.40.50.1010">
    <property type="entry name" value="5'-nuclease"/>
    <property type="match status" value="1"/>
</dbReference>
<gene>
    <name evidence="7" type="ORF">I8J30_05000</name>
</gene>
<keyword evidence="3" id="KW-0238">DNA-binding</keyword>
<accession>A0ABS5C7V0</accession>
<dbReference type="Gene3D" id="1.10.150.20">
    <property type="entry name" value="5' to 3' exonuclease, C-terminal subdomain"/>
    <property type="match status" value="1"/>
</dbReference>
<dbReference type="CDD" id="cd09859">
    <property type="entry name" value="PIN_53EXO"/>
    <property type="match status" value="1"/>
</dbReference>
<dbReference type="InterPro" id="IPR036279">
    <property type="entry name" value="5-3_exonuclease_C_sf"/>
</dbReference>
<keyword evidence="7" id="KW-0269">Exonuclease</keyword>
<organism evidence="7 8">
    <name type="scientific">Paenibacillus lignilyticus</name>
    <dbReference type="NCBI Taxonomy" id="1172615"/>
    <lineage>
        <taxon>Bacteria</taxon>
        <taxon>Bacillati</taxon>
        <taxon>Bacillota</taxon>
        <taxon>Bacilli</taxon>
        <taxon>Bacillales</taxon>
        <taxon>Paenibacillaceae</taxon>
        <taxon>Paenibacillus</taxon>
    </lineage>
</organism>
<sequence>MQETNNRRVLLVDGMAILFRAFYATSYTGYIRKTSAGLPTNAVYGFIQYFFDAINTFKPTHVICCWDMGSKTFRTEQFADYKGNRGEAPLELIPQFDLVKEVVEQMGIQNVGVVGFEADDCIGTLATQLSGEAEVYVLTGDHDMLQLVSETVKVVIMKKGKLNYAVYDLALLLEEKQLSPSQVIDLKGFMGDTSDNYPGVKGIGEKTALKLILEYQSIEGVLLNLDKLPKGVRSKIEADLDMLHLSRDLATIRLNAPVRCDLSACTWQIQVEAATRKFEELEFGGLVKLLEGHPTFNLDLFSV</sequence>
<protein>
    <recommendedName>
        <fullName evidence="5">5'-3' exonuclease</fullName>
    </recommendedName>
</protein>
<reference evidence="7 8" key="1">
    <citation type="submission" date="2021-04" db="EMBL/GenBank/DDBJ databases">
        <title>Paenibacillus sp. DLE-14 whole genome sequence.</title>
        <authorList>
            <person name="Ham Y.J."/>
        </authorList>
    </citation>
    <scope>NUCLEOTIDE SEQUENCE [LARGE SCALE GENOMIC DNA]</scope>
    <source>
        <strain evidence="7 8">DLE-14</strain>
    </source>
</reference>